<keyword evidence="1" id="KW-0472">Membrane</keyword>
<organism evidence="2 3">
    <name type="scientific">Paenibacillus tianjinensis</name>
    <dbReference type="NCBI Taxonomy" id="2810347"/>
    <lineage>
        <taxon>Bacteria</taxon>
        <taxon>Bacillati</taxon>
        <taxon>Bacillota</taxon>
        <taxon>Bacilli</taxon>
        <taxon>Bacillales</taxon>
        <taxon>Paenibacillaceae</taxon>
        <taxon>Paenibacillus</taxon>
    </lineage>
</organism>
<sequence>MQTIIRYRDDKGNLIMSMREEKLKTLSDVIKDIEYALIIVNVAFIAVVTAVAIFL</sequence>
<gene>
    <name evidence="2" type="ORF">JRJ22_19685</name>
</gene>
<name>A0ABX7L7Z2_9BACL</name>
<feature type="transmembrane region" description="Helical" evidence="1">
    <location>
        <begin position="35"/>
        <end position="54"/>
    </location>
</feature>
<evidence type="ECO:0000313" key="2">
    <source>
        <dbReference type="EMBL" id="QSF43488.1"/>
    </source>
</evidence>
<accession>A0ABX7L7Z2</accession>
<reference evidence="2 3" key="1">
    <citation type="submission" date="2021-02" db="EMBL/GenBank/DDBJ databases">
        <title>Paenibacillus tianjinensis sp. nov.</title>
        <authorList>
            <person name="Liu H."/>
        </authorList>
    </citation>
    <scope>NUCLEOTIDE SEQUENCE [LARGE SCALE GENOMIC DNA]</scope>
    <source>
        <strain evidence="2 3">TB2019</strain>
    </source>
</reference>
<dbReference type="Proteomes" id="UP000663452">
    <property type="component" value="Chromosome"/>
</dbReference>
<keyword evidence="1" id="KW-1133">Transmembrane helix</keyword>
<evidence type="ECO:0000313" key="3">
    <source>
        <dbReference type="Proteomes" id="UP000663452"/>
    </source>
</evidence>
<protein>
    <submittedName>
        <fullName evidence="2">Uncharacterized protein</fullName>
    </submittedName>
</protein>
<keyword evidence="1" id="KW-0812">Transmembrane</keyword>
<dbReference type="RefSeq" id="WP_206101121.1">
    <property type="nucleotide sequence ID" value="NZ_CP070969.1"/>
</dbReference>
<dbReference type="EMBL" id="CP070969">
    <property type="protein sequence ID" value="QSF43488.1"/>
    <property type="molecule type" value="Genomic_DNA"/>
</dbReference>
<evidence type="ECO:0000256" key="1">
    <source>
        <dbReference type="SAM" id="Phobius"/>
    </source>
</evidence>
<proteinExistence type="predicted"/>
<keyword evidence="3" id="KW-1185">Reference proteome</keyword>